<name>A0ABT0HAS0_9FLAO</name>
<comment type="caution">
    <text evidence="2">The sequence shown here is derived from an EMBL/GenBank/DDBJ whole genome shotgun (WGS) entry which is preliminary data.</text>
</comment>
<gene>
    <name evidence="2" type="ORF">MUY34_12570</name>
</gene>
<dbReference type="Proteomes" id="UP001203687">
    <property type="component" value="Unassembled WGS sequence"/>
</dbReference>
<feature type="transmembrane region" description="Helical" evidence="1">
    <location>
        <begin position="88"/>
        <end position="108"/>
    </location>
</feature>
<evidence type="ECO:0000256" key="1">
    <source>
        <dbReference type="SAM" id="Phobius"/>
    </source>
</evidence>
<keyword evidence="3" id="KW-1185">Reference proteome</keyword>
<organism evidence="2 3">
    <name type="scientific">Psychroserpens algicola</name>
    <dbReference type="NCBI Taxonomy" id="1719034"/>
    <lineage>
        <taxon>Bacteria</taxon>
        <taxon>Pseudomonadati</taxon>
        <taxon>Bacteroidota</taxon>
        <taxon>Flavobacteriia</taxon>
        <taxon>Flavobacteriales</taxon>
        <taxon>Flavobacteriaceae</taxon>
        <taxon>Psychroserpens</taxon>
    </lineage>
</organism>
<accession>A0ABT0HAS0</accession>
<proteinExistence type="predicted"/>
<evidence type="ECO:0000313" key="2">
    <source>
        <dbReference type="EMBL" id="MCK8481458.1"/>
    </source>
</evidence>
<reference evidence="2" key="1">
    <citation type="submission" date="2022-04" db="EMBL/GenBank/DDBJ databases">
        <authorList>
            <person name="Ren T."/>
        </authorList>
    </citation>
    <scope>NUCLEOTIDE SEQUENCE</scope>
    <source>
        <strain evidence="2">F63249</strain>
    </source>
</reference>
<protein>
    <recommendedName>
        <fullName evidence="4">DUF1097 domain-containing protein</fullName>
    </recommendedName>
</protein>
<evidence type="ECO:0000313" key="3">
    <source>
        <dbReference type="Proteomes" id="UP001203687"/>
    </source>
</evidence>
<keyword evidence="1" id="KW-0812">Transmembrane</keyword>
<dbReference type="RefSeq" id="WP_248413361.1">
    <property type="nucleotide sequence ID" value="NZ_JALPQF010000012.1"/>
</dbReference>
<evidence type="ECO:0008006" key="4">
    <source>
        <dbReference type="Google" id="ProtNLM"/>
    </source>
</evidence>
<keyword evidence="1" id="KW-0472">Membrane</keyword>
<sequence>MSKQNIINFVVTLLLALILSQFLPWWSVMVAGFVSALFFSLKKVAVFLVPFLAILVFWSVYAFIISSGNDFTLAKKIAVLLPLEGSPYLLILITGLVGGLAAGIAALLGKQCSVLVKG</sequence>
<feature type="transmembrane region" description="Helical" evidence="1">
    <location>
        <begin position="46"/>
        <end position="68"/>
    </location>
</feature>
<keyword evidence="1" id="KW-1133">Transmembrane helix</keyword>
<dbReference type="EMBL" id="JALPQF010000012">
    <property type="protein sequence ID" value="MCK8481458.1"/>
    <property type="molecule type" value="Genomic_DNA"/>
</dbReference>
<feature type="transmembrane region" description="Helical" evidence="1">
    <location>
        <begin position="6"/>
        <end position="39"/>
    </location>
</feature>